<evidence type="ECO:0000313" key="1">
    <source>
        <dbReference type="EMBL" id="GMM33828.1"/>
    </source>
</evidence>
<gene>
    <name evidence="1" type="ORF">DASC09_011530</name>
</gene>
<name>A0AAV5QG63_9ASCO</name>
<dbReference type="RefSeq" id="XP_064850828.1">
    <property type="nucleotide sequence ID" value="XM_064994756.1"/>
</dbReference>
<evidence type="ECO:0000313" key="2">
    <source>
        <dbReference type="Proteomes" id="UP001360560"/>
    </source>
</evidence>
<comment type="caution">
    <text evidence="1">The sequence shown here is derived from an EMBL/GenBank/DDBJ whole genome shotgun (WGS) entry which is preliminary data.</text>
</comment>
<dbReference type="GeneID" id="90071807"/>
<sequence>MMISDDIIPYLIKSKFVLKGLANDYGSIYIVPKYYGIRLTLQCGTGCSARKYWSLICSTDHPNRFQVYKDFSGAEQVY</sequence>
<accession>A0AAV5QG63</accession>
<dbReference type="EMBL" id="BTFZ01000002">
    <property type="protein sequence ID" value="GMM33828.1"/>
    <property type="molecule type" value="Genomic_DNA"/>
</dbReference>
<organism evidence="1 2">
    <name type="scientific">Saccharomycopsis crataegensis</name>
    <dbReference type="NCBI Taxonomy" id="43959"/>
    <lineage>
        <taxon>Eukaryota</taxon>
        <taxon>Fungi</taxon>
        <taxon>Dikarya</taxon>
        <taxon>Ascomycota</taxon>
        <taxon>Saccharomycotina</taxon>
        <taxon>Saccharomycetes</taxon>
        <taxon>Saccharomycopsidaceae</taxon>
        <taxon>Saccharomycopsis</taxon>
    </lineage>
</organism>
<evidence type="ECO:0008006" key="3">
    <source>
        <dbReference type="Google" id="ProtNLM"/>
    </source>
</evidence>
<keyword evidence="2" id="KW-1185">Reference proteome</keyword>
<reference evidence="1 2" key="1">
    <citation type="journal article" date="2023" name="Elife">
        <title>Identification of key yeast species and microbe-microbe interactions impacting larval growth of Drosophila in the wild.</title>
        <authorList>
            <person name="Mure A."/>
            <person name="Sugiura Y."/>
            <person name="Maeda R."/>
            <person name="Honda K."/>
            <person name="Sakurai N."/>
            <person name="Takahashi Y."/>
            <person name="Watada M."/>
            <person name="Katoh T."/>
            <person name="Gotoh A."/>
            <person name="Gotoh Y."/>
            <person name="Taniguchi I."/>
            <person name="Nakamura K."/>
            <person name="Hayashi T."/>
            <person name="Katayama T."/>
            <person name="Uemura T."/>
            <person name="Hattori Y."/>
        </authorList>
    </citation>
    <scope>NUCLEOTIDE SEQUENCE [LARGE SCALE GENOMIC DNA]</scope>
    <source>
        <strain evidence="1 2">SC-9</strain>
    </source>
</reference>
<proteinExistence type="predicted"/>
<dbReference type="AlphaFoldDB" id="A0AAV5QG63"/>
<protein>
    <recommendedName>
        <fullName evidence="3">Homing endonuclease LAGLIDADG domain-containing protein</fullName>
    </recommendedName>
</protein>
<dbReference type="Proteomes" id="UP001360560">
    <property type="component" value="Unassembled WGS sequence"/>
</dbReference>